<reference evidence="5" key="1">
    <citation type="submission" date="2015-06" db="EMBL/GenBank/DDBJ databases">
        <authorList>
            <person name="Lim Y.L."/>
            <person name="Ee R."/>
            <person name="Yong D."/>
            <person name="How K.Y."/>
            <person name="Yin W.F."/>
            <person name="Chan K.G."/>
        </authorList>
    </citation>
    <scope>NUCLEOTIDE SEQUENCE [LARGE SCALE GENOMIC DNA]</scope>
    <source>
        <strain evidence="5">DSM 25325</strain>
    </source>
</reference>
<dbReference type="Pfam" id="PF13561">
    <property type="entry name" value="adh_short_C2"/>
    <property type="match status" value="1"/>
</dbReference>
<dbReference type="KEGG" id="ptx:ABW99_17780"/>
<evidence type="ECO:0000259" key="3">
    <source>
        <dbReference type="SMART" id="SM00822"/>
    </source>
</evidence>
<accession>A0A0G3EWJ7</accession>
<dbReference type="PROSITE" id="PS00061">
    <property type="entry name" value="ADH_SHORT"/>
    <property type="match status" value="1"/>
</dbReference>
<organism evidence="4 5">
    <name type="scientific">Pandoraea thiooxydans</name>
    <dbReference type="NCBI Taxonomy" id="445709"/>
    <lineage>
        <taxon>Bacteria</taxon>
        <taxon>Pseudomonadati</taxon>
        <taxon>Pseudomonadota</taxon>
        <taxon>Betaproteobacteria</taxon>
        <taxon>Burkholderiales</taxon>
        <taxon>Burkholderiaceae</taxon>
        <taxon>Pandoraea</taxon>
    </lineage>
</organism>
<dbReference type="RefSeq" id="WP_047215686.1">
    <property type="nucleotide sequence ID" value="NZ_CP011568.3"/>
</dbReference>
<evidence type="ECO:0000313" key="4">
    <source>
        <dbReference type="EMBL" id="AKJ69777.1"/>
    </source>
</evidence>
<dbReference type="NCBIfam" id="NF004778">
    <property type="entry name" value="PRK06124.1"/>
    <property type="match status" value="1"/>
</dbReference>
<evidence type="ECO:0000313" key="5">
    <source>
        <dbReference type="Proteomes" id="UP000036700"/>
    </source>
</evidence>
<dbReference type="Gene3D" id="3.40.50.720">
    <property type="entry name" value="NAD(P)-binding Rossmann-like Domain"/>
    <property type="match status" value="1"/>
</dbReference>
<dbReference type="PANTHER" id="PTHR42760">
    <property type="entry name" value="SHORT-CHAIN DEHYDROGENASES/REDUCTASES FAMILY MEMBER"/>
    <property type="match status" value="1"/>
</dbReference>
<name>A0A0G3EWJ7_9BURK</name>
<dbReference type="InterPro" id="IPR020904">
    <property type="entry name" value="Sc_DH/Rdtase_CS"/>
</dbReference>
<evidence type="ECO:0000256" key="2">
    <source>
        <dbReference type="ARBA" id="ARBA00023002"/>
    </source>
</evidence>
<keyword evidence="5" id="KW-1185">Reference proteome</keyword>
<dbReference type="FunFam" id="3.40.50.720:FF:000084">
    <property type="entry name" value="Short-chain dehydrogenase reductase"/>
    <property type="match status" value="1"/>
</dbReference>
<keyword evidence="2" id="KW-0560">Oxidoreductase</keyword>
<dbReference type="PRINTS" id="PR00081">
    <property type="entry name" value="GDHRDH"/>
</dbReference>
<dbReference type="InterPro" id="IPR036291">
    <property type="entry name" value="NAD(P)-bd_dom_sf"/>
</dbReference>
<sequence length="259" mass="26757">MNSLPFLERFSLQGQCALVTGGARGLGFEIARAMAGAGAHVVISGRDPARLEQAREVIAAGGSAVSGAAFDMADTAAMRAALGAIVARQGRLDIVVNCVGARSRQPLQDFADDDIRALLETDLTAGILLAREAARHMLARGHGRLITVTSIAGHVARAGDAVYTAAKQGLTGLVRALAVEYGAHGITSNAIAPGFFATETNAPMVTDPAIVAHVERRIPLKRWGRPDEIAGAAVFLASPAASFVNGHVLTVDGGMTITM</sequence>
<dbReference type="PRINTS" id="PR00080">
    <property type="entry name" value="SDRFAMILY"/>
</dbReference>
<proteinExistence type="inferred from homology"/>
<dbReference type="InterPro" id="IPR002347">
    <property type="entry name" value="SDR_fam"/>
</dbReference>
<dbReference type="STRING" id="445709.ABW99_17780"/>
<comment type="similarity">
    <text evidence="1">Belongs to the short-chain dehydrogenases/reductases (SDR) family.</text>
</comment>
<dbReference type="GO" id="GO:0016616">
    <property type="term" value="F:oxidoreductase activity, acting on the CH-OH group of donors, NAD or NADP as acceptor"/>
    <property type="evidence" value="ECO:0007669"/>
    <property type="project" value="TreeGrafter"/>
</dbReference>
<dbReference type="SMART" id="SM00822">
    <property type="entry name" value="PKS_KR"/>
    <property type="match status" value="1"/>
</dbReference>
<dbReference type="PANTHER" id="PTHR42760:SF5">
    <property type="entry name" value="2-DEHYDRO-3-DEOXY-D-GLUCONATE 5-DEHYDROGENASE"/>
    <property type="match status" value="1"/>
</dbReference>
<dbReference type="PATRIC" id="fig|445709.3.peg.3754"/>
<feature type="domain" description="Ketoreductase" evidence="3">
    <location>
        <begin position="15"/>
        <end position="199"/>
    </location>
</feature>
<dbReference type="InterPro" id="IPR057326">
    <property type="entry name" value="KR_dom"/>
</dbReference>
<dbReference type="EMBL" id="CP011568">
    <property type="protein sequence ID" value="AKJ69777.1"/>
    <property type="molecule type" value="Genomic_DNA"/>
</dbReference>
<gene>
    <name evidence="4" type="ORF">ABW99_17780</name>
</gene>
<dbReference type="SUPFAM" id="SSF51735">
    <property type="entry name" value="NAD(P)-binding Rossmann-fold domains"/>
    <property type="match status" value="1"/>
</dbReference>
<protein>
    <submittedName>
        <fullName evidence="4">Gluconate 5-dehydrogenase</fullName>
    </submittedName>
</protein>
<dbReference type="AlphaFoldDB" id="A0A0G3EWJ7"/>
<dbReference type="Proteomes" id="UP000036700">
    <property type="component" value="Chromosome"/>
</dbReference>
<evidence type="ECO:0000256" key="1">
    <source>
        <dbReference type="ARBA" id="ARBA00006484"/>
    </source>
</evidence>